<evidence type="ECO:0000256" key="1">
    <source>
        <dbReference type="SAM" id="MobiDB-lite"/>
    </source>
</evidence>
<proteinExistence type="predicted"/>
<gene>
    <name evidence="2" type="ORF">FTUN_6113</name>
</gene>
<name>A0A6M5YZ72_9BACT</name>
<feature type="compositionally biased region" description="Basic and acidic residues" evidence="1">
    <location>
        <begin position="27"/>
        <end position="41"/>
    </location>
</feature>
<reference evidence="3" key="1">
    <citation type="submission" date="2020-05" db="EMBL/GenBank/DDBJ databases">
        <title>Frigoriglobus tundricola gen. nov., sp. nov., a psychrotolerant cellulolytic planctomycete of the family Gemmataceae with two divergent copies of 16S rRNA gene.</title>
        <authorList>
            <person name="Kulichevskaya I.S."/>
            <person name="Ivanova A.A."/>
            <person name="Naumoff D.G."/>
            <person name="Beletsky A.V."/>
            <person name="Rijpstra W.I.C."/>
            <person name="Sinninghe Damste J.S."/>
            <person name="Mardanov A.V."/>
            <person name="Ravin N.V."/>
            <person name="Dedysh S.N."/>
        </authorList>
    </citation>
    <scope>NUCLEOTIDE SEQUENCE [LARGE SCALE GENOMIC DNA]</scope>
    <source>
        <strain evidence="3">PL17</strain>
    </source>
</reference>
<feature type="region of interest" description="Disordered" evidence="1">
    <location>
        <begin position="16"/>
        <end position="41"/>
    </location>
</feature>
<dbReference type="KEGG" id="ftj:FTUN_6113"/>
<protein>
    <submittedName>
        <fullName evidence="2">Uncharacterized protein</fullName>
    </submittedName>
</protein>
<dbReference type="Proteomes" id="UP000503447">
    <property type="component" value="Chromosome"/>
</dbReference>
<dbReference type="AlphaFoldDB" id="A0A6M5YZ72"/>
<evidence type="ECO:0000313" key="3">
    <source>
        <dbReference type="Proteomes" id="UP000503447"/>
    </source>
</evidence>
<accession>A0A6M5YZ72</accession>
<sequence>MDSLRRRVLKCNEGQMFPFRSGNHSETMTRTHEVAERGTQR</sequence>
<keyword evidence="3" id="KW-1185">Reference proteome</keyword>
<organism evidence="2 3">
    <name type="scientific">Frigoriglobus tundricola</name>
    <dbReference type="NCBI Taxonomy" id="2774151"/>
    <lineage>
        <taxon>Bacteria</taxon>
        <taxon>Pseudomonadati</taxon>
        <taxon>Planctomycetota</taxon>
        <taxon>Planctomycetia</taxon>
        <taxon>Gemmatales</taxon>
        <taxon>Gemmataceae</taxon>
        <taxon>Frigoriglobus</taxon>
    </lineage>
</organism>
<evidence type="ECO:0000313" key="2">
    <source>
        <dbReference type="EMBL" id="QJW98523.1"/>
    </source>
</evidence>
<dbReference type="EMBL" id="CP053452">
    <property type="protein sequence ID" value="QJW98523.1"/>
    <property type="molecule type" value="Genomic_DNA"/>
</dbReference>